<feature type="transmembrane region" description="Helical" evidence="2">
    <location>
        <begin position="6"/>
        <end position="23"/>
    </location>
</feature>
<sequence>MEYVFFFVSILIVLLFIYLKDFGLSRKSTLLLFFTAVSITIFVIFSNMTFPLWVTIVVTIGLILLSYILIQSKVVEKNKEYPQLPLEQAATEEAELPAEGQREQVELKVDKTEDEKSIESSFPQIEKKLEDELEDEAWLASRVASSEDKHHQKSSEPAQNNLEGRLEYILAEEEEGKSKESKNENEENKDRGVHIEDYEISEVEVDSMSQDRRDDV</sequence>
<gene>
    <name evidence="3" type="ORF">ACFQIC_07170</name>
</gene>
<keyword evidence="2" id="KW-1133">Transmembrane helix</keyword>
<reference evidence="4" key="1">
    <citation type="journal article" date="2019" name="Int. J. Syst. Evol. Microbiol.">
        <title>The Global Catalogue of Microorganisms (GCM) 10K type strain sequencing project: providing services to taxonomists for standard genome sequencing and annotation.</title>
        <authorList>
            <consortium name="The Broad Institute Genomics Platform"/>
            <consortium name="The Broad Institute Genome Sequencing Center for Infectious Disease"/>
            <person name="Wu L."/>
            <person name="Ma J."/>
        </authorList>
    </citation>
    <scope>NUCLEOTIDE SEQUENCE [LARGE SCALE GENOMIC DNA]</scope>
    <source>
        <strain evidence="4">CGMCC 4.1621</strain>
    </source>
</reference>
<feature type="region of interest" description="Disordered" evidence="1">
    <location>
        <begin position="92"/>
        <end position="124"/>
    </location>
</feature>
<feature type="compositionally biased region" description="Basic and acidic residues" evidence="1">
    <location>
        <begin position="100"/>
        <end position="118"/>
    </location>
</feature>
<feature type="region of interest" description="Disordered" evidence="1">
    <location>
        <begin position="140"/>
        <end position="216"/>
    </location>
</feature>
<dbReference type="EMBL" id="JBHSZV010000014">
    <property type="protein sequence ID" value="MFC7061638.1"/>
    <property type="molecule type" value="Genomic_DNA"/>
</dbReference>
<keyword evidence="4" id="KW-1185">Reference proteome</keyword>
<feature type="compositionally biased region" description="Basic and acidic residues" evidence="1">
    <location>
        <begin position="145"/>
        <end position="154"/>
    </location>
</feature>
<evidence type="ECO:0000256" key="2">
    <source>
        <dbReference type="SAM" id="Phobius"/>
    </source>
</evidence>
<dbReference type="RefSeq" id="WP_204707201.1">
    <property type="nucleotide sequence ID" value="NZ_JBHSZV010000014.1"/>
</dbReference>
<dbReference type="Proteomes" id="UP001596410">
    <property type="component" value="Unassembled WGS sequence"/>
</dbReference>
<feature type="transmembrane region" description="Helical" evidence="2">
    <location>
        <begin position="52"/>
        <end position="70"/>
    </location>
</feature>
<comment type="caution">
    <text evidence="3">The sequence shown here is derived from an EMBL/GenBank/DDBJ whole genome shotgun (WGS) entry which is preliminary data.</text>
</comment>
<keyword evidence="2" id="KW-0812">Transmembrane</keyword>
<feature type="transmembrane region" description="Helical" evidence="2">
    <location>
        <begin position="30"/>
        <end position="46"/>
    </location>
</feature>
<evidence type="ECO:0000313" key="3">
    <source>
        <dbReference type="EMBL" id="MFC7061638.1"/>
    </source>
</evidence>
<organism evidence="3 4">
    <name type="scientific">Halobacillus seohaensis</name>
    <dbReference type="NCBI Taxonomy" id="447421"/>
    <lineage>
        <taxon>Bacteria</taxon>
        <taxon>Bacillati</taxon>
        <taxon>Bacillota</taxon>
        <taxon>Bacilli</taxon>
        <taxon>Bacillales</taxon>
        <taxon>Bacillaceae</taxon>
        <taxon>Halobacillus</taxon>
    </lineage>
</organism>
<evidence type="ECO:0000256" key="1">
    <source>
        <dbReference type="SAM" id="MobiDB-lite"/>
    </source>
</evidence>
<proteinExistence type="predicted"/>
<keyword evidence="2" id="KW-0472">Membrane</keyword>
<protein>
    <submittedName>
        <fullName evidence="3">Uncharacterized protein</fullName>
    </submittedName>
</protein>
<accession>A0ABW2EH39</accession>
<feature type="compositionally biased region" description="Basic and acidic residues" evidence="1">
    <location>
        <begin position="176"/>
        <end position="197"/>
    </location>
</feature>
<evidence type="ECO:0000313" key="4">
    <source>
        <dbReference type="Proteomes" id="UP001596410"/>
    </source>
</evidence>
<name>A0ABW2EH39_9BACI</name>